<dbReference type="Proteomes" id="UP000629098">
    <property type="component" value="Unassembled WGS sequence"/>
</dbReference>
<comment type="caution">
    <text evidence="1">The sequence shown here is derived from an EMBL/GenBank/DDBJ whole genome shotgun (WGS) entry which is preliminary data.</text>
</comment>
<dbReference type="RefSeq" id="WP_190833409.1">
    <property type="nucleotide sequence ID" value="NZ_CAWPPI010000076.1"/>
</dbReference>
<proteinExistence type="predicted"/>
<sequence length="85" mass="10083">MTELLRHVIAELEKLPEDELEAMSYDKPLRVYATRILAEIEDERMWKLRFEATTEEQWDHLAEMVRQQITNGETASLDDVFPPHL</sequence>
<evidence type="ECO:0000313" key="1">
    <source>
        <dbReference type="EMBL" id="MBD2775264.1"/>
    </source>
</evidence>
<gene>
    <name evidence="1" type="ORF">ICL16_25175</name>
</gene>
<organism evidence="1 2">
    <name type="scientific">Iningainema tapete BLCC-T55</name>
    <dbReference type="NCBI Taxonomy" id="2748662"/>
    <lineage>
        <taxon>Bacteria</taxon>
        <taxon>Bacillati</taxon>
        <taxon>Cyanobacteriota</taxon>
        <taxon>Cyanophyceae</taxon>
        <taxon>Nostocales</taxon>
        <taxon>Scytonemataceae</taxon>
        <taxon>Iningainema tapete</taxon>
    </lineage>
</organism>
<keyword evidence="2" id="KW-1185">Reference proteome</keyword>
<dbReference type="EMBL" id="JACXAE010000076">
    <property type="protein sequence ID" value="MBD2775264.1"/>
    <property type="molecule type" value="Genomic_DNA"/>
</dbReference>
<protein>
    <submittedName>
        <fullName evidence="1">Uncharacterized protein</fullName>
    </submittedName>
</protein>
<dbReference type="AlphaFoldDB" id="A0A8J6XNQ8"/>
<name>A0A8J6XNQ8_9CYAN</name>
<reference evidence="1" key="1">
    <citation type="submission" date="2020-09" db="EMBL/GenBank/DDBJ databases">
        <title>Iningainema tapete sp. nov. (Scytonemataceae, Cyanobacteria) from greenhouses in central Florida (USA) produces two types of nodularin with biosynthetic potential for microcystin-LR and anabaenopeptins.</title>
        <authorList>
            <person name="Berthold D.E."/>
            <person name="Lefler F.W."/>
            <person name="Huang I.-S."/>
            <person name="Abdulla H."/>
            <person name="Zimba P.V."/>
            <person name="Laughinghouse H.D. IV."/>
        </authorList>
    </citation>
    <scope>NUCLEOTIDE SEQUENCE</scope>
    <source>
        <strain evidence="1">BLCCT55</strain>
    </source>
</reference>
<accession>A0A8J6XNQ8</accession>
<evidence type="ECO:0000313" key="2">
    <source>
        <dbReference type="Proteomes" id="UP000629098"/>
    </source>
</evidence>